<accession>A0A3B0XRA0</accession>
<reference evidence="1" key="1">
    <citation type="submission" date="2018-06" db="EMBL/GenBank/DDBJ databases">
        <authorList>
            <person name="Zhirakovskaya E."/>
        </authorList>
    </citation>
    <scope>NUCLEOTIDE SEQUENCE</scope>
</reference>
<dbReference type="PANTHER" id="PTHR42782">
    <property type="entry name" value="SI:CH73-314G15.3"/>
    <property type="match status" value="1"/>
</dbReference>
<protein>
    <submittedName>
        <fullName evidence="1">FIG00005326: uncharacterized protein</fullName>
    </submittedName>
</protein>
<sequence>MSLFFERAAECLDACEPSQKVRLTAALYEDWCAGKLQLDSDFVAPPIASVGRPALPKLVAPRDVSKRSMNTTEGRIILCHALAHIEFNAINLALDAAYRFNNMPHEFYTDWLKVAAEEAYHFTLLESYLHKRNAKYGDFNAHNGLWEMAQITAHDVMIRMALVPRVLEARGLDVTPGILKKLTQTKDEEFIAHLNIIHKDEIGHVAIGSHWFKFLCKQRGLNYRDTFKQLINDYMHGSLRGPFDEVARLQAGFSVEEIADLNALEI</sequence>
<evidence type="ECO:0000313" key="1">
    <source>
        <dbReference type="EMBL" id="VAW58704.1"/>
    </source>
</evidence>
<dbReference type="InterPro" id="IPR007402">
    <property type="entry name" value="DUF455"/>
</dbReference>
<dbReference type="Pfam" id="PF04305">
    <property type="entry name" value="DUF455"/>
    <property type="match status" value="1"/>
</dbReference>
<proteinExistence type="predicted"/>
<dbReference type="AlphaFoldDB" id="A0A3B0XRA0"/>
<dbReference type="InterPro" id="IPR011197">
    <property type="entry name" value="UCP012318"/>
</dbReference>
<name>A0A3B0XRA0_9ZZZZ</name>
<dbReference type="InterPro" id="IPR009078">
    <property type="entry name" value="Ferritin-like_SF"/>
</dbReference>
<dbReference type="SUPFAM" id="SSF47240">
    <property type="entry name" value="Ferritin-like"/>
    <property type="match status" value="1"/>
</dbReference>
<gene>
    <name evidence="1" type="ORF">MNBD_GAMMA08-752</name>
</gene>
<dbReference type="CDD" id="cd00657">
    <property type="entry name" value="Ferritin_like"/>
    <property type="match status" value="1"/>
</dbReference>
<dbReference type="EMBL" id="UOFH01000028">
    <property type="protein sequence ID" value="VAW58704.1"/>
    <property type="molecule type" value="Genomic_DNA"/>
</dbReference>
<dbReference type="PANTHER" id="PTHR42782:SF4">
    <property type="entry name" value="DUF455 DOMAIN-CONTAINING PROTEIN"/>
    <property type="match status" value="1"/>
</dbReference>
<organism evidence="1">
    <name type="scientific">hydrothermal vent metagenome</name>
    <dbReference type="NCBI Taxonomy" id="652676"/>
    <lineage>
        <taxon>unclassified sequences</taxon>
        <taxon>metagenomes</taxon>
        <taxon>ecological metagenomes</taxon>
    </lineage>
</organism>
<dbReference type="PIRSF" id="PIRSF012318">
    <property type="entry name" value="UCP012318"/>
    <property type="match status" value="1"/>
</dbReference>